<dbReference type="AlphaFoldDB" id="A0A1A9I7D0"/>
<comment type="subcellular location">
    <subcellularLocation>
        <location evidence="2">Cell membrane</location>
        <topology evidence="2">Lipid-anchor</topology>
    </subcellularLocation>
</comment>
<dbReference type="STRING" id="1176587.A8C56_17975"/>
<evidence type="ECO:0000256" key="1">
    <source>
        <dbReference type="ARBA" id="ARBA00007613"/>
    </source>
</evidence>
<dbReference type="PANTHER" id="PTHR30203">
    <property type="entry name" value="OUTER MEMBRANE CATION EFFLUX PROTEIN"/>
    <property type="match status" value="1"/>
</dbReference>
<keyword evidence="2 3" id="KW-0812">Transmembrane</keyword>
<evidence type="ECO:0000256" key="2">
    <source>
        <dbReference type="RuleBase" id="RU362097"/>
    </source>
</evidence>
<comment type="similarity">
    <text evidence="1 2">Belongs to the outer membrane factor (OMF) (TC 1.B.17) family.</text>
</comment>
<dbReference type="NCBIfam" id="TIGR01845">
    <property type="entry name" value="outer_NodT"/>
    <property type="match status" value="1"/>
</dbReference>
<dbReference type="GO" id="GO:0015562">
    <property type="term" value="F:efflux transmembrane transporter activity"/>
    <property type="evidence" value="ECO:0007669"/>
    <property type="project" value="InterPro"/>
</dbReference>
<dbReference type="SUPFAM" id="SSF56954">
    <property type="entry name" value="Outer membrane efflux proteins (OEP)"/>
    <property type="match status" value="1"/>
</dbReference>
<keyword evidence="2" id="KW-0449">Lipoprotein</keyword>
<dbReference type="RefSeq" id="WP_067759141.1">
    <property type="nucleotide sequence ID" value="NZ_CP015772.1"/>
</dbReference>
<dbReference type="KEGG" id="nia:A8C56_17975"/>
<dbReference type="InterPro" id="IPR010131">
    <property type="entry name" value="MdtP/NodT-like"/>
</dbReference>
<reference evidence="4 5" key="1">
    <citation type="submission" date="2016-05" db="EMBL/GenBank/DDBJ databases">
        <title>Niabella ginsenosidivorans BS26 whole genome sequencing.</title>
        <authorList>
            <person name="Im W.T."/>
            <person name="Siddiqi M.Z."/>
        </authorList>
    </citation>
    <scope>NUCLEOTIDE SEQUENCE [LARGE SCALE GENOMIC DNA]</scope>
    <source>
        <strain evidence="4 5">BS26</strain>
    </source>
</reference>
<keyword evidence="5" id="KW-1185">Reference proteome</keyword>
<dbReference type="GO" id="GO:0005886">
    <property type="term" value="C:plasma membrane"/>
    <property type="evidence" value="ECO:0007669"/>
    <property type="project" value="UniProtKB-SubCell"/>
</dbReference>
<keyword evidence="3" id="KW-1133">Transmembrane helix</keyword>
<dbReference type="EMBL" id="CP015772">
    <property type="protein sequence ID" value="ANH82611.1"/>
    <property type="molecule type" value="Genomic_DNA"/>
</dbReference>
<organism evidence="4 5">
    <name type="scientific">Niabella ginsenosidivorans</name>
    <dbReference type="NCBI Taxonomy" id="1176587"/>
    <lineage>
        <taxon>Bacteria</taxon>
        <taxon>Pseudomonadati</taxon>
        <taxon>Bacteroidota</taxon>
        <taxon>Chitinophagia</taxon>
        <taxon>Chitinophagales</taxon>
        <taxon>Chitinophagaceae</taxon>
        <taxon>Niabella</taxon>
    </lineage>
</organism>
<dbReference type="Gene3D" id="1.20.1600.10">
    <property type="entry name" value="Outer membrane efflux proteins (OEP)"/>
    <property type="match status" value="1"/>
</dbReference>
<accession>A0A1A9I7D0</accession>
<dbReference type="Pfam" id="PF02321">
    <property type="entry name" value="OEP"/>
    <property type="match status" value="2"/>
</dbReference>
<evidence type="ECO:0008006" key="6">
    <source>
        <dbReference type="Google" id="ProtNLM"/>
    </source>
</evidence>
<gene>
    <name evidence="4" type="ORF">A8C56_17975</name>
</gene>
<dbReference type="PANTHER" id="PTHR30203:SF33">
    <property type="entry name" value="BLR4455 PROTEIN"/>
    <property type="match status" value="1"/>
</dbReference>
<evidence type="ECO:0000313" key="5">
    <source>
        <dbReference type="Proteomes" id="UP000077667"/>
    </source>
</evidence>
<dbReference type="PROSITE" id="PS51257">
    <property type="entry name" value="PROKAR_LIPOPROTEIN"/>
    <property type="match status" value="1"/>
</dbReference>
<feature type="transmembrane region" description="Helical" evidence="3">
    <location>
        <begin position="12"/>
        <end position="32"/>
    </location>
</feature>
<evidence type="ECO:0000313" key="4">
    <source>
        <dbReference type="EMBL" id="ANH82611.1"/>
    </source>
</evidence>
<dbReference type="OrthoDB" id="9770517at2"/>
<evidence type="ECO:0000256" key="3">
    <source>
        <dbReference type="SAM" id="Phobius"/>
    </source>
</evidence>
<keyword evidence="2" id="KW-0564">Palmitate</keyword>
<proteinExistence type="inferred from homology"/>
<protein>
    <recommendedName>
        <fullName evidence="6">RND transporter</fullName>
    </recommendedName>
</protein>
<keyword evidence="2 3" id="KW-0472">Membrane</keyword>
<dbReference type="Gene3D" id="2.20.200.10">
    <property type="entry name" value="Outer membrane efflux proteins (OEP)"/>
    <property type="match status" value="1"/>
</dbReference>
<keyword evidence="2" id="KW-1134">Transmembrane beta strand</keyword>
<dbReference type="Proteomes" id="UP000077667">
    <property type="component" value="Chromosome"/>
</dbReference>
<name>A0A1A9I7D0_9BACT</name>
<sequence length="477" mass="52930">MKSNSNKGTNLFLFKFIPLIVMVVLLQACFVAKPYQRPGNVLDDARYRTDHLPEDTTNMGNFSWKELFTDEKLAAYINQALDQNLDIRNAIQQINAAEAYFKQGKAGFFPTLSVGPSYNWSTGSLNTQLGQLSGGNRLFLNQYTLSGTLNWEADIWGKIKSSKDAALASLLQSQAAHQAVKSTLVASIANTYYQLLALDEQKKITEETINYRERYLETTKALQQAGTVTAVAVSQSEALLLNSKGLLVNLNNSIKLMENAFCMLLSIPPQPVERTTLDQQQITTPLAIGVPVQLLANRPDVKTAEFAYMNAFYTTNAAKAAFYPSLTLSANGGLQSVLFDKLFSASSLFGSVTGSLLQPVLNKRQIRTQYEVSRANQEMAYNSFKKAVLNASREVSDALFTYDAQSKLIDLKKLEFQQYDTATQFSQELVNNGMGNYLDVITAMTNELQAELNYVDAKYGRLNAIVQLYQALGGGWR</sequence>
<dbReference type="InterPro" id="IPR003423">
    <property type="entry name" value="OMP_efflux"/>
</dbReference>